<dbReference type="PANTHER" id="PTHR31758:SF2">
    <property type="entry name" value="BTB_POZ DOMAIN-CONTAINING PROTEIN YLR108C"/>
    <property type="match status" value="1"/>
</dbReference>
<dbReference type="GeneID" id="5441368"/>
<feature type="region of interest" description="Disordered" evidence="1">
    <location>
        <begin position="1"/>
        <end position="59"/>
    </location>
</feature>
<organism evidence="2 3">
    <name type="scientific">Botryotinia fuckeliana (strain B05.10)</name>
    <name type="common">Noble rot fungus</name>
    <name type="synonym">Botrytis cinerea</name>
    <dbReference type="NCBI Taxonomy" id="332648"/>
    <lineage>
        <taxon>Eukaryota</taxon>
        <taxon>Fungi</taxon>
        <taxon>Dikarya</taxon>
        <taxon>Ascomycota</taxon>
        <taxon>Pezizomycotina</taxon>
        <taxon>Leotiomycetes</taxon>
        <taxon>Helotiales</taxon>
        <taxon>Sclerotiniaceae</taxon>
        <taxon>Botrytis</taxon>
    </lineage>
</organism>
<dbReference type="PANTHER" id="PTHR31758">
    <property type="entry name" value="BTB/POZ DOMAIN-CONTAINING PROTEIN YLR108C"/>
    <property type="match status" value="1"/>
</dbReference>
<dbReference type="OrthoDB" id="2414723at2759"/>
<evidence type="ECO:0000256" key="1">
    <source>
        <dbReference type="SAM" id="MobiDB-lite"/>
    </source>
</evidence>
<sequence>MDQRAMMAKSNGVGETNLARGTPPGASGSSGSSGTSRMADPPGIMRNPEARNWNTDIPNDLPHEKVFPIQIGTELFRLSGASLSSDEHPHTFPNIFNVN</sequence>
<proteinExistence type="predicted"/>
<keyword evidence="3" id="KW-1185">Reference proteome</keyword>
<reference evidence="2 3" key="1">
    <citation type="journal article" date="2011" name="PLoS Genet.">
        <title>Genomic analysis of the necrotrophic fungal pathogens Sclerotinia sclerotiorum and Botrytis cinerea.</title>
        <authorList>
            <person name="Amselem J."/>
            <person name="Cuomo C.A."/>
            <person name="van Kan J.A."/>
            <person name="Viaud M."/>
            <person name="Benito E.P."/>
            <person name="Couloux A."/>
            <person name="Coutinho P.M."/>
            <person name="de Vries R.P."/>
            <person name="Dyer P.S."/>
            <person name="Fillinger S."/>
            <person name="Fournier E."/>
            <person name="Gout L."/>
            <person name="Hahn M."/>
            <person name="Kohn L."/>
            <person name="Lapalu N."/>
            <person name="Plummer K.M."/>
            <person name="Pradier J.M."/>
            <person name="Quevillon E."/>
            <person name="Sharon A."/>
            <person name="Simon A."/>
            <person name="ten Have A."/>
            <person name="Tudzynski B."/>
            <person name="Tudzynski P."/>
            <person name="Wincker P."/>
            <person name="Andrew M."/>
            <person name="Anthouard V."/>
            <person name="Beever R.E."/>
            <person name="Beffa R."/>
            <person name="Benoit I."/>
            <person name="Bouzid O."/>
            <person name="Brault B."/>
            <person name="Chen Z."/>
            <person name="Choquer M."/>
            <person name="Collemare J."/>
            <person name="Cotton P."/>
            <person name="Danchin E.G."/>
            <person name="Da Silva C."/>
            <person name="Gautier A."/>
            <person name="Giraud C."/>
            <person name="Giraud T."/>
            <person name="Gonzalez C."/>
            <person name="Grossetete S."/>
            <person name="Guldener U."/>
            <person name="Henrissat B."/>
            <person name="Howlett B.J."/>
            <person name="Kodira C."/>
            <person name="Kretschmer M."/>
            <person name="Lappartient A."/>
            <person name="Leroch M."/>
            <person name="Levis C."/>
            <person name="Mauceli E."/>
            <person name="Neuveglise C."/>
            <person name="Oeser B."/>
            <person name="Pearson M."/>
            <person name="Poulain J."/>
            <person name="Poussereau N."/>
            <person name="Quesneville H."/>
            <person name="Rascle C."/>
            <person name="Schumacher J."/>
            <person name="Segurens B."/>
            <person name="Sexton A."/>
            <person name="Silva E."/>
            <person name="Sirven C."/>
            <person name="Soanes D.M."/>
            <person name="Talbot N.J."/>
            <person name="Templeton M."/>
            <person name="Yandava C."/>
            <person name="Yarden O."/>
            <person name="Zeng Q."/>
            <person name="Rollins J.A."/>
            <person name="Lebrun M.H."/>
            <person name="Dickman M."/>
        </authorList>
    </citation>
    <scope>NUCLEOTIDE SEQUENCE [LARGE SCALE GENOMIC DNA]</scope>
    <source>
        <strain evidence="2 3">B05.10</strain>
    </source>
</reference>
<name>A0A384JCC7_BOTFB</name>
<feature type="compositionally biased region" description="Low complexity" evidence="1">
    <location>
        <begin position="19"/>
        <end position="37"/>
    </location>
</feature>
<reference evidence="2 3" key="2">
    <citation type="journal article" date="2012" name="Eukaryot. Cell">
        <title>Genome update of Botrytis cinerea strains B05.10 and T4.</title>
        <authorList>
            <person name="Staats M."/>
            <person name="van Kan J.A."/>
        </authorList>
    </citation>
    <scope>NUCLEOTIDE SEQUENCE [LARGE SCALE GENOMIC DNA]</scope>
    <source>
        <strain evidence="2 3">B05.10</strain>
    </source>
</reference>
<reference evidence="2 3" key="3">
    <citation type="journal article" date="2017" name="Mol. Plant Pathol.">
        <title>A gapless genome sequence of the fungus Botrytis cinerea.</title>
        <authorList>
            <person name="Van Kan J.A."/>
            <person name="Stassen J.H."/>
            <person name="Mosbach A."/>
            <person name="Van Der Lee T.A."/>
            <person name="Faino L."/>
            <person name="Farmer A.D."/>
            <person name="Papasotiriou D.G."/>
            <person name="Zhou S."/>
            <person name="Seidl M.F."/>
            <person name="Cottam E."/>
            <person name="Edel D."/>
            <person name="Hahn M."/>
            <person name="Schwartz D.C."/>
            <person name="Dietrich R.A."/>
            <person name="Widdison S."/>
            <person name="Scalliet G."/>
        </authorList>
    </citation>
    <scope>NUCLEOTIDE SEQUENCE [LARGE SCALE GENOMIC DNA]</scope>
    <source>
        <strain evidence="2 3">B05.10</strain>
    </source>
</reference>
<evidence type="ECO:0000313" key="3">
    <source>
        <dbReference type="Proteomes" id="UP000001798"/>
    </source>
</evidence>
<dbReference type="Proteomes" id="UP000001798">
    <property type="component" value="Chromosome 3"/>
</dbReference>
<accession>A0A384JCC7</accession>
<dbReference type="EMBL" id="CP009807">
    <property type="protein sequence ID" value="ATZ48236.1"/>
    <property type="molecule type" value="Genomic_DNA"/>
</dbReference>
<gene>
    <name evidence="2" type="ORF">BCIN_03g04740</name>
</gene>
<dbReference type="RefSeq" id="XP_024547742.1">
    <property type="nucleotide sequence ID" value="XM_024691969.1"/>
</dbReference>
<dbReference type="AlphaFoldDB" id="A0A384JCC7"/>
<evidence type="ECO:0000313" key="2">
    <source>
        <dbReference type="EMBL" id="ATZ48236.1"/>
    </source>
</evidence>
<protein>
    <submittedName>
        <fullName evidence="2">Uncharacterized protein</fullName>
    </submittedName>
</protein>
<dbReference type="VEuPathDB" id="FungiDB:Bcin03g04740"/>